<sequence>MTFHSRPRPKVQHFPKPKKPLFVSKPKKPLFVSKPKGGAR</sequence>
<reference evidence="2 3" key="1">
    <citation type="submission" date="2014-09" db="EMBL/GenBank/DDBJ databases">
        <authorList>
            <person name="Powell E.R."/>
            <person name="Ardrey L.M."/>
            <person name="Brewer L.W."/>
            <person name="Cochran D.E."/>
            <person name="Debro L.H."/>
            <person name="Murdock C.A."/>
            <person name="Reynolds S.V."/>
            <person name="Bradley K.W."/>
            <person name="Barker L.P."/>
            <person name="Asai D.J."/>
            <person name="Bowman C.A."/>
            <person name="Russell D.A."/>
            <person name="Pope W.H."/>
            <person name="Jacobs-Sera D."/>
            <person name="Hendrix R.W."/>
            <person name="Hatfull G.F."/>
        </authorList>
    </citation>
    <scope>NUCLEOTIDE SEQUENCE [LARGE SCALE GENOMIC DNA]</scope>
</reference>
<organism evidence="2 3">
    <name type="scientific">Mycobacterium phage CaptainTrips</name>
    <dbReference type="NCBI Taxonomy" id="1556289"/>
    <lineage>
        <taxon>Viruses</taxon>
        <taxon>Duplodnaviria</taxon>
        <taxon>Heunggongvirae</taxon>
        <taxon>Uroviricota</taxon>
        <taxon>Caudoviricetes</taxon>
        <taxon>Gracegardnervirinae</taxon>
        <taxon>Cheoctovirus</taxon>
        <taxon>Cheoctovirus captaintrips</taxon>
    </lineage>
</organism>
<feature type="region of interest" description="Disordered" evidence="1">
    <location>
        <begin position="1"/>
        <end position="40"/>
    </location>
</feature>
<evidence type="ECO:0000313" key="3">
    <source>
        <dbReference type="Proteomes" id="UP000030201"/>
    </source>
</evidence>
<dbReference type="OrthoDB" id="27375at10239"/>
<dbReference type="RefSeq" id="YP_009202326.1">
    <property type="nucleotide sequence ID" value="NC_028842.1"/>
</dbReference>
<dbReference type="KEGG" id="vg:26629299"/>
<accession>A0A0A0RKY0</accession>
<evidence type="ECO:0000256" key="1">
    <source>
        <dbReference type="SAM" id="MobiDB-lite"/>
    </source>
</evidence>
<evidence type="ECO:0000313" key="2">
    <source>
        <dbReference type="EMBL" id="AIW02438.1"/>
    </source>
</evidence>
<proteinExistence type="predicted"/>
<dbReference type="GeneID" id="26629299"/>
<protein>
    <submittedName>
        <fullName evidence="2">Uncharacterized protein</fullName>
    </submittedName>
</protein>
<gene>
    <name evidence="2" type="primary">46</name>
    <name evidence="2" type="ORF">PBI_CAPTAINTRIPS_46</name>
</gene>
<name>A0A0A0RKY0_9CAUD</name>
<feature type="compositionally biased region" description="Basic residues" evidence="1">
    <location>
        <begin position="1"/>
        <end position="19"/>
    </location>
</feature>
<keyword evidence="3" id="KW-1185">Reference proteome</keyword>
<dbReference type="EMBL" id="KM652553">
    <property type="protein sequence ID" value="AIW02438.1"/>
    <property type="molecule type" value="Genomic_DNA"/>
</dbReference>
<dbReference type="Proteomes" id="UP000030201">
    <property type="component" value="Segment"/>
</dbReference>